<evidence type="ECO:0008006" key="2">
    <source>
        <dbReference type="Google" id="ProtNLM"/>
    </source>
</evidence>
<dbReference type="SUPFAM" id="SSF82689">
    <property type="entry name" value="Mechanosensitive channel protein MscS (YggB), C-terminal domain"/>
    <property type="match status" value="1"/>
</dbReference>
<name>A0A382Z057_9ZZZZ</name>
<dbReference type="EMBL" id="UINC01179742">
    <property type="protein sequence ID" value="SVD88579.1"/>
    <property type="molecule type" value="Genomic_DNA"/>
</dbReference>
<dbReference type="AlphaFoldDB" id="A0A382Z057"/>
<accession>A0A382Z057</accession>
<organism evidence="1">
    <name type="scientific">marine metagenome</name>
    <dbReference type="NCBI Taxonomy" id="408172"/>
    <lineage>
        <taxon>unclassified sequences</taxon>
        <taxon>metagenomes</taxon>
        <taxon>ecological metagenomes</taxon>
    </lineage>
</organism>
<reference evidence="1" key="1">
    <citation type="submission" date="2018-05" db="EMBL/GenBank/DDBJ databases">
        <authorList>
            <person name="Lanie J.A."/>
            <person name="Ng W.-L."/>
            <person name="Kazmierczak K.M."/>
            <person name="Andrzejewski T.M."/>
            <person name="Davidsen T.M."/>
            <person name="Wayne K.J."/>
            <person name="Tettelin H."/>
            <person name="Glass J.I."/>
            <person name="Rusch D."/>
            <person name="Podicherti R."/>
            <person name="Tsui H.-C.T."/>
            <person name="Winkler M.E."/>
        </authorList>
    </citation>
    <scope>NUCLEOTIDE SEQUENCE</scope>
</reference>
<protein>
    <recommendedName>
        <fullName evidence="2">Mechanosensitive ion channel protein MscS</fullName>
    </recommendedName>
</protein>
<dbReference type="Gene3D" id="3.30.70.100">
    <property type="match status" value="1"/>
</dbReference>
<proteinExistence type="predicted"/>
<dbReference type="InterPro" id="IPR011066">
    <property type="entry name" value="MscS_channel_C_sf"/>
</dbReference>
<gene>
    <name evidence="1" type="ORF">METZ01_LOCUS441433</name>
</gene>
<feature type="non-terminal residue" evidence="1">
    <location>
        <position position="1"/>
    </location>
</feature>
<dbReference type="GO" id="GO:0016020">
    <property type="term" value="C:membrane"/>
    <property type="evidence" value="ECO:0007669"/>
    <property type="project" value="InterPro"/>
</dbReference>
<sequence>SDVLSVKYSILEQIKKRFDEEGISIPYPQRDVHIYNHDIKN</sequence>
<evidence type="ECO:0000313" key="1">
    <source>
        <dbReference type="EMBL" id="SVD88579.1"/>
    </source>
</evidence>